<dbReference type="GO" id="GO:0006189">
    <property type="term" value="P:'de novo' IMP biosynthetic process"/>
    <property type="evidence" value="ECO:0007669"/>
    <property type="project" value="TreeGrafter"/>
</dbReference>
<evidence type="ECO:0000313" key="20">
    <source>
        <dbReference type="Proteomes" id="UP001347796"/>
    </source>
</evidence>
<evidence type="ECO:0000256" key="8">
    <source>
        <dbReference type="ARBA" id="ARBA00017905"/>
    </source>
</evidence>
<comment type="catalytic activity">
    <reaction evidence="16">
        <text>(6R)-10-formyltetrahydrofolate + 5-amino-1-(5-phospho-beta-D-ribosyl)imidazole-4-carboxamide = 5-formamido-1-(5-phospho-D-ribosyl)imidazole-4-carboxamide + (6S)-5,6,7,8-tetrahydrofolate</text>
        <dbReference type="Rhea" id="RHEA:22192"/>
        <dbReference type="ChEBI" id="CHEBI:57453"/>
        <dbReference type="ChEBI" id="CHEBI:58467"/>
        <dbReference type="ChEBI" id="CHEBI:58475"/>
        <dbReference type="ChEBI" id="CHEBI:195366"/>
        <dbReference type="EC" id="2.1.2.3"/>
    </reaction>
    <physiologicalReaction direction="left-to-right" evidence="16">
        <dbReference type="Rhea" id="RHEA:22193"/>
    </physiologicalReaction>
</comment>
<evidence type="ECO:0000256" key="15">
    <source>
        <dbReference type="ARBA" id="ARBA00046691"/>
    </source>
</evidence>
<keyword evidence="11" id="KW-0658">Purine biosynthesis</keyword>
<evidence type="ECO:0000256" key="16">
    <source>
        <dbReference type="ARBA" id="ARBA00047515"/>
    </source>
</evidence>
<dbReference type="EC" id="3.5.4.10" evidence="7"/>
<accession>A0AAN8PUU6</accession>
<feature type="domain" description="MGS-like" evidence="18">
    <location>
        <begin position="1"/>
        <end position="147"/>
    </location>
</feature>
<protein>
    <recommendedName>
        <fullName evidence="8">Bifunctional purine biosynthesis protein ATIC</fullName>
        <ecNumber evidence="6">2.1.2.3</ecNumber>
        <ecNumber evidence="7">3.5.4.10</ecNumber>
    </recommendedName>
    <alternativeName>
        <fullName evidence="14">AICAR transformylase/inosine monophosphate cyclohydrolase</fullName>
    </alternativeName>
</protein>
<dbReference type="NCBIfam" id="NF005492">
    <property type="entry name" value="PRK07106.1"/>
    <property type="match status" value="1"/>
</dbReference>
<dbReference type="Proteomes" id="UP001347796">
    <property type="component" value="Unassembled WGS sequence"/>
</dbReference>
<evidence type="ECO:0000256" key="14">
    <source>
        <dbReference type="ARBA" id="ARBA00032307"/>
    </source>
</evidence>
<keyword evidence="10" id="KW-0808">Transferase</keyword>
<dbReference type="GO" id="GO:0003937">
    <property type="term" value="F:IMP cyclohydrolase activity"/>
    <property type="evidence" value="ECO:0007669"/>
    <property type="project" value="UniProtKB-EC"/>
</dbReference>
<keyword evidence="13" id="KW-0511">Multifunctional enzyme</keyword>
<dbReference type="CDD" id="cd01421">
    <property type="entry name" value="IMPCH"/>
    <property type="match status" value="1"/>
</dbReference>
<comment type="catalytic activity">
    <reaction evidence="1">
        <text>10-formyldihydrofolate + 5-amino-1-(5-phospho-beta-D-ribosyl)imidazole-4-carboxamide = 5-formamido-1-(5-phospho-D-ribosyl)imidazole-4-carboxamide + 7,8-dihydrofolate</text>
        <dbReference type="Rhea" id="RHEA:59144"/>
        <dbReference type="ChEBI" id="CHEBI:57451"/>
        <dbReference type="ChEBI" id="CHEBI:57452"/>
        <dbReference type="ChEBI" id="CHEBI:58467"/>
        <dbReference type="ChEBI" id="CHEBI:58475"/>
    </reaction>
    <physiologicalReaction direction="left-to-right" evidence="1">
        <dbReference type="Rhea" id="RHEA:59145"/>
    </physiologicalReaction>
</comment>
<evidence type="ECO:0000256" key="5">
    <source>
        <dbReference type="ARBA" id="ARBA00007667"/>
    </source>
</evidence>
<keyword evidence="12" id="KW-0378">Hydrolase</keyword>
<sequence length="592" mass="64542">MAVAGELALLSVSNKTGLTSFAKNLSDAGLRLIASGGTAKAIRDAGIPVSDVSDITGAPEMLGGRVKTLHPAVHGGILARLSDSDQADLSKQDYKMIRVVVCNLYPFVKTISDPDVTTEQAVEQIDIGGVTLLRAAAKNHARVTVVCDTADYQRVSDEITNSSSHDTSLETRKQLAVKAFNHTAEYDVAISDYFRCQYSKGISQLPLRYGMNPHQKPAQLYTTLPRLPLTVLNGSPGFINLCDALNGWQLVRELRKATDLPAATSFKHVSPAGAAVANTLSPEQARLCMVDDMDGLSQLATAYARARGADRMSSFGDFIALSDVCDVSTAKIISREVSDGVIAPGYDNAALDILKKKKGGNYCVLQMDAEYEAPDLETRTLFGLQMAQKRNDATITKELFTNITTARKDLPEAAVRDLIVASIALKYTQSNSVCYARDGQVIGIGAGQQSRIHCTRLAGDKANNWWLRQHPKVLGMKFKKGVKRAEMSNAIDIYVLGTVGQDMSVKMWEDQIENPPLQLTEEERKEWINKLDNVALSSDAFFPFRDNIDRAHQSGVRYIASPAGSNNDQAVIDACNDHSITLAHTNLRLFHH</sequence>
<keyword evidence="20" id="KW-1185">Reference proteome</keyword>
<evidence type="ECO:0000256" key="17">
    <source>
        <dbReference type="ARBA" id="ARBA00048341"/>
    </source>
</evidence>
<evidence type="ECO:0000259" key="18">
    <source>
        <dbReference type="PROSITE" id="PS51855"/>
    </source>
</evidence>
<evidence type="ECO:0000313" key="19">
    <source>
        <dbReference type="EMBL" id="KAK6183029.1"/>
    </source>
</evidence>
<dbReference type="SMART" id="SM00798">
    <property type="entry name" value="AICARFT_IMPCHas"/>
    <property type="match status" value="1"/>
</dbReference>
<evidence type="ECO:0000256" key="9">
    <source>
        <dbReference type="ARBA" id="ARBA00022490"/>
    </source>
</evidence>
<dbReference type="Pfam" id="PF01808">
    <property type="entry name" value="AICARFT_IMPCHas"/>
    <property type="match status" value="1"/>
</dbReference>
<evidence type="ECO:0000256" key="12">
    <source>
        <dbReference type="ARBA" id="ARBA00022801"/>
    </source>
</evidence>
<dbReference type="EC" id="2.1.2.3" evidence="6"/>
<dbReference type="AlphaFoldDB" id="A0AAN8PUU6"/>
<comment type="pathway">
    <text evidence="4">Purine metabolism; IMP biosynthesis via de novo pathway; 5-formamido-1-(5-phospho-D-ribosyl)imidazole-4-carboxamide from 5-amino-1-(5-phospho-D-ribosyl)imidazole-4-carboxamide (10-formyl THF route): step 1/1.</text>
</comment>
<evidence type="ECO:0000256" key="4">
    <source>
        <dbReference type="ARBA" id="ARBA00004954"/>
    </source>
</evidence>
<dbReference type="InterPro" id="IPR036914">
    <property type="entry name" value="MGS-like_dom_sf"/>
</dbReference>
<dbReference type="Pfam" id="PF02142">
    <property type="entry name" value="MGS"/>
    <property type="match status" value="1"/>
</dbReference>
<comment type="catalytic activity">
    <reaction evidence="17">
        <text>IMP + H2O = 5-formamido-1-(5-phospho-D-ribosyl)imidazole-4-carboxamide</text>
        <dbReference type="Rhea" id="RHEA:18445"/>
        <dbReference type="ChEBI" id="CHEBI:15377"/>
        <dbReference type="ChEBI" id="CHEBI:58053"/>
        <dbReference type="ChEBI" id="CHEBI:58467"/>
        <dbReference type="EC" id="3.5.4.10"/>
    </reaction>
    <physiologicalReaction direction="right-to-left" evidence="17">
        <dbReference type="Rhea" id="RHEA:18447"/>
    </physiologicalReaction>
</comment>
<dbReference type="InterPro" id="IPR002695">
    <property type="entry name" value="PurH-like"/>
</dbReference>
<dbReference type="PANTHER" id="PTHR11692:SF0">
    <property type="entry name" value="BIFUNCTIONAL PURINE BIOSYNTHESIS PROTEIN ATIC"/>
    <property type="match status" value="1"/>
</dbReference>
<dbReference type="Gene3D" id="3.40.140.20">
    <property type="match status" value="2"/>
</dbReference>
<evidence type="ECO:0000256" key="11">
    <source>
        <dbReference type="ARBA" id="ARBA00022755"/>
    </source>
</evidence>
<gene>
    <name evidence="19" type="ORF">SNE40_010583</name>
</gene>
<comment type="caution">
    <text evidence="19">The sequence shown here is derived from an EMBL/GenBank/DDBJ whole genome shotgun (WGS) entry which is preliminary data.</text>
</comment>
<dbReference type="PROSITE" id="PS51855">
    <property type="entry name" value="MGS"/>
    <property type="match status" value="1"/>
</dbReference>
<dbReference type="SUPFAM" id="SSF52335">
    <property type="entry name" value="Methylglyoxal synthase-like"/>
    <property type="match status" value="1"/>
</dbReference>
<dbReference type="GO" id="GO:0004643">
    <property type="term" value="F:phosphoribosylaminoimidazolecarboxamide formyltransferase activity"/>
    <property type="evidence" value="ECO:0007669"/>
    <property type="project" value="UniProtKB-EC"/>
</dbReference>
<dbReference type="InterPro" id="IPR024050">
    <property type="entry name" value="AICAR_Tfase_insert_dom_sf"/>
</dbReference>
<organism evidence="19 20">
    <name type="scientific">Patella caerulea</name>
    <name type="common">Rayed Mediterranean limpet</name>
    <dbReference type="NCBI Taxonomy" id="87958"/>
    <lineage>
        <taxon>Eukaryota</taxon>
        <taxon>Metazoa</taxon>
        <taxon>Spiralia</taxon>
        <taxon>Lophotrochozoa</taxon>
        <taxon>Mollusca</taxon>
        <taxon>Gastropoda</taxon>
        <taxon>Patellogastropoda</taxon>
        <taxon>Patelloidea</taxon>
        <taxon>Patellidae</taxon>
        <taxon>Patella</taxon>
    </lineage>
</organism>
<dbReference type="PIRSF" id="PIRSF000414">
    <property type="entry name" value="AICARFT_IMPCHas"/>
    <property type="match status" value="1"/>
</dbReference>
<comment type="pathway">
    <text evidence="3">Purine metabolism; IMP biosynthesis via de novo pathway; IMP from 5-formamido-1-(5-phospho-D-ribosyl)imidazole-4-carboxamide: step 1/1.</text>
</comment>
<dbReference type="PANTHER" id="PTHR11692">
    <property type="entry name" value="BIFUNCTIONAL PURINE BIOSYNTHESIS PROTEIN PURH"/>
    <property type="match status" value="1"/>
</dbReference>
<evidence type="ECO:0000256" key="2">
    <source>
        <dbReference type="ARBA" id="ARBA00004514"/>
    </source>
</evidence>
<dbReference type="FunFam" id="3.40.140.20:FF:000003">
    <property type="entry name" value="Bifunctional purine biosynthesis protein"/>
    <property type="match status" value="1"/>
</dbReference>
<dbReference type="Gene3D" id="3.40.50.1380">
    <property type="entry name" value="Methylglyoxal synthase-like domain"/>
    <property type="match status" value="1"/>
</dbReference>
<dbReference type="InterPro" id="IPR024051">
    <property type="entry name" value="AICAR_Tfase_dup_dom_sf"/>
</dbReference>
<dbReference type="GO" id="GO:0005829">
    <property type="term" value="C:cytosol"/>
    <property type="evidence" value="ECO:0007669"/>
    <property type="project" value="UniProtKB-SubCell"/>
</dbReference>
<dbReference type="HAMAP" id="MF_00139">
    <property type="entry name" value="PurH"/>
    <property type="match status" value="1"/>
</dbReference>
<name>A0AAN8PUU6_PATCE</name>
<dbReference type="InterPro" id="IPR016193">
    <property type="entry name" value="Cytidine_deaminase-like"/>
</dbReference>
<evidence type="ECO:0000256" key="13">
    <source>
        <dbReference type="ARBA" id="ARBA00023268"/>
    </source>
</evidence>
<dbReference type="SUPFAM" id="SSF53927">
    <property type="entry name" value="Cytidine deaminase-like"/>
    <property type="match status" value="1"/>
</dbReference>
<dbReference type="InterPro" id="IPR011607">
    <property type="entry name" value="MGS-like_dom"/>
</dbReference>
<keyword evidence="9" id="KW-0963">Cytoplasm</keyword>
<comment type="subunit">
    <text evidence="15">Homodimer. Associates with internalized INSR complexes on Golgi/endosomal membranes. Interacts with INSR; ATIC together with PRKAA2/AMPK2 and HACD3/PTPLAD1 is proposed to be part of a signaling network regulating INSR autophosphorylation and endocytosis.</text>
</comment>
<proteinExistence type="inferred from homology"/>
<evidence type="ECO:0000256" key="1">
    <source>
        <dbReference type="ARBA" id="ARBA00000945"/>
    </source>
</evidence>
<reference evidence="19 20" key="1">
    <citation type="submission" date="2024-01" db="EMBL/GenBank/DDBJ databases">
        <title>The genome of the rayed Mediterranean limpet Patella caerulea (Linnaeus, 1758).</title>
        <authorList>
            <person name="Anh-Thu Weber A."/>
            <person name="Halstead-Nussloch G."/>
        </authorList>
    </citation>
    <scope>NUCLEOTIDE SEQUENCE [LARGE SCALE GENOMIC DNA]</scope>
    <source>
        <strain evidence="19">AATW-2023a</strain>
        <tissue evidence="19">Whole specimen</tissue>
    </source>
</reference>
<dbReference type="NCBIfam" id="TIGR00355">
    <property type="entry name" value="purH"/>
    <property type="match status" value="1"/>
</dbReference>
<evidence type="ECO:0000256" key="6">
    <source>
        <dbReference type="ARBA" id="ARBA00012253"/>
    </source>
</evidence>
<evidence type="ECO:0000256" key="10">
    <source>
        <dbReference type="ARBA" id="ARBA00022679"/>
    </source>
</evidence>
<dbReference type="Gene3D" id="1.10.287.440">
    <property type="match status" value="1"/>
</dbReference>
<comment type="similarity">
    <text evidence="5">Belongs to the PurH family.</text>
</comment>
<evidence type="ECO:0000256" key="7">
    <source>
        <dbReference type="ARBA" id="ARBA00012712"/>
    </source>
</evidence>
<dbReference type="SMART" id="SM00851">
    <property type="entry name" value="MGS"/>
    <property type="match status" value="1"/>
</dbReference>
<dbReference type="EMBL" id="JAZGQO010000007">
    <property type="protein sequence ID" value="KAK6183029.1"/>
    <property type="molecule type" value="Genomic_DNA"/>
</dbReference>
<comment type="subcellular location">
    <subcellularLocation>
        <location evidence="2">Cytoplasm</location>
        <location evidence="2">Cytosol</location>
    </subcellularLocation>
</comment>
<dbReference type="FunFam" id="3.40.50.1380:FF:000003">
    <property type="entry name" value="Bifunctional purine biosynthesis protein"/>
    <property type="match status" value="1"/>
</dbReference>
<evidence type="ECO:0000256" key="3">
    <source>
        <dbReference type="ARBA" id="ARBA00004844"/>
    </source>
</evidence>